<dbReference type="GO" id="GO:0006790">
    <property type="term" value="P:sulfur compound metabolic process"/>
    <property type="evidence" value="ECO:0007669"/>
    <property type="project" value="TreeGrafter"/>
</dbReference>
<organism evidence="1 2">
    <name type="scientific">Futiania mangrovi</name>
    <dbReference type="NCBI Taxonomy" id="2959716"/>
    <lineage>
        <taxon>Bacteria</taxon>
        <taxon>Pseudomonadati</taxon>
        <taxon>Pseudomonadota</taxon>
        <taxon>Alphaproteobacteria</taxon>
        <taxon>Futianiales</taxon>
        <taxon>Futianiaceae</taxon>
        <taxon>Futiania</taxon>
    </lineage>
</organism>
<dbReference type="Gene3D" id="3.40.50.300">
    <property type="entry name" value="P-loop containing nucleotide triphosphate hydrolases"/>
    <property type="match status" value="1"/>
</dbReference>
<reference evidence="1" key="1">
    <citation type="submission" date="2022-06" db="EMBL/GenBank/DDBJ databases">
        <title>Isolation and Genomics of Futiania mangrovii gen. nov., sp. nov., a Rare and Metabolically-versatile member in the Class Alphaproteobacteria.</title>
        <authorList>
            <person name="Liu L."/>
            <person name="Huang W.-C."/>
            <person name="Pan J."/>
            <person name="Li J."/>
            <person name="Huang Y."/>
            <person name="Du H."/>
            <person name="Liu Y."/>
            <person name="Li M."/>
        </authorList>
    </citation>
    <scope>NUCLEOTIDE SEQUENCE</scope>
    <source>
        <strain evidence="1">FT118</strain>
    </source>
</reference>
<dbReference type="PANTHER" id="PTHR10704">
    <property type="entry name" value="CARBOHYDRATE SULFOTRANSFERASE"/>
    <property type="match status" value="1"/>
</dbReference>
<protein>
    <submittedName>
        <fullName evidence="1">Sulfotransferase</fullName>
    </submittedName>
</protein>
<dbReference type="InterPro" id="IPR027417">
    <property type="entry name" value="P-loop_NTPase"/>
</dbReference>
<gene>
    <name evidence="1" type="ORF">NJQ99_13680</name>
</gene>
<dbReference type="Proteomes" id="UP001055804">
    <property type="component" value="Unassembled WGS sequence"/>
</dbReference>
<sequence>MIFVLGSGRSGTTWLAKIFDSHPDTLYRHEPDASFLDPLLPFLPAREEFDTHAARAAAYLHALPHQRDLKSAGSLPVFPKSYRPGLLQVPHRWAVMACKAAGRLPGLGGLRIPDLARTAQAVPVVKSVNSMGRAGLFLHAMPEMRLIHIVRHPCGHIGSRIRGAKLGLMSDRNYLDALCGLAEARALGFTSERVSQMSQPQRMAVAWAIKNEKAMAEIEGNPNARTVVYEDLCADPVSVAKDLFAFAGLPWSEQTAAFLGESTTSSDSRYFGVNRVSRDEALKWRKEFSEADVAGIREIVAGSRAAALYEDRQLL</sequence>
<dbReference type="EMBL" id="JAMZFT010000003">
    <property type="protein sequence ID" value="MCP1337468.1"/>
    <property type="molecule type" value="Genomic_DNA"/>
</dbReference>
<dbReference type="AlphaFoldDB" id="A0A9J6PBF2"/>
<dbReference type="GO" id="GO:0006044">
    <property type="term" value="P:N-acetylglucosamine metabolic process"/>
    <property type="evidence" value="ECO:0007669"/>
    <property type="project" value="TreeGrafter"/>
</dbReference>
<dbReference type="PANTHER" id="PTHR10704:SF44">
    <property type="entry name" value="LD35051P-RELATED"/>
    <property type="match status" value="1"/>
</dbReference>
<name>A0A9J6PBF2_9PROT</name>
<dbReference type="SUPFAM" id="SSF52540">
    <property type="entry name" value="P-loop containing nucleoside triphosphate hydrolases"/>
    <property type="match status" value="1"/>
</dbReference>
<dbReference type="InterPro" id="IPR051135">
    <property type="entry name" value="Gal/GlcNAc/GalNAc_ST"/>
</dbReference>
<dbReference type="RefSeq" id="WP_269333433.1">
    <property type="nucleotide sequence ID" value="NZ_JAMZFT010000003.1"/>
</dbReference>
<accession>A0A9J6PBF2</accession>
<dbReference type="GO" id="GO:0001517">
    <property type="term" value="F:N-acetylglucosamine 6-O-sulfotransferase activity"/>
    <property type="evidence" value="ECO:0007669"/>
    <property type="project" value="TreeGrafter"/>
</dbReference>
<keyword evidence="2" id="KW-1185">Reference proteome</keyword>
<evidence type="ECO:0000313" key="2">
    <source>
        <dbReference type="Proteomes" id="UP001055804"/>
    </source>
</evidence>
<proteinExistence type="predicted"/>
<comment type="caution">
    <text evidence="1">The sequence shown here is derived from an EMBL/GenBank/DDBJ whole genome shotgun (WGS) entry which is preliminary data.</text>
</comment>
<dbReference type="Pfam" id="PF13469">
    <property type="entry name" value="Sulfotransfer_3"/>
    <property type="match status" value="1"/>
</dbReference>
<evidence type="ECO:0000313" key="1">
    <source>
        <dbReference type="EMBL" id="MCP1337468.1"/>
    </source>
</evidence>